<sequence length="77" mass="8526">MSPCVLSTISAMVSSPKRETVSAIVRRTGARGQASRSAGAMRMMRRGLGWLFWSSEHFRAVIGLRMCPRSVSCCEYI</sequence>
<protein>
    <submittedName>
        <fullName evidence="1">Uncharacterized protein</fullName>
    </submittedName>
</protein>
<reference evidence="1" key="1">
    <citation type="journal article" date="2021" name="New Phytol.">
        <title>Evolutionary innovations through gain and loss of genes in the ectomycorrhizal Boletales.</title>
        <authorList>
            <person name="Wu G."/>
            <person name="Miyauchi S."/>
            <person name="Morin E."/>
            <person name="Kuo A."/>
            <person name="Drula E."/>
            <person name="Varga T."/>
            <person name="Kohler A."/>
            <person name="Feng B."/>
            <person name="Cao Y."/>
            <person name="Lipzen A."/>
            <person name="Daum C."/>
            <person name="Hundley H."/>
            <person name="Pangilinan J."/>
            <person name="Johnson J."/>
            <person name="Barry K."/>
            <person name="LaButti K."/>
            <person name="Ng V."/>
            <person name="Ahrendt S."/>
            <person name="Min B."/>
            <person name="Choi I.G."/>
            <person name="Park H."/>
            <person name="Plett J.M."/>
            <person name="Magnuson J."/>
            <person name="Spatafora J.W."/>
            <person name="Nagy L.G."/>
            <person name="Henrissat B."/>
            <person name="Grigoriev I.V."/>
            <person name="Yang Z.L."/>
            <person name="Xu J."/>
            <person name="Martin F.M."/>
        </authorList>
    </citation>
    <scope>NUCLEOTIDE SEQUENCE</scope>
    <source>
        <strain evidence="1">KUC20120723A-06</strain>
    </source>
</reference>
<organism evidence="1 2">
    <name type="scientific">Leucogyrophana mollusca</name>
    <dbReference type="NCBI Taxonomy" id="85980"/>
    <lineage>
        <taxon>Eukaryota</taxon>
        <taxon>Fungi</taxon>
        <taxon>Dikarya</taxon>
        <taxon>Basidiomycota</taxon>
        <taxon>Agaricomycotina</taxon>
        <taxon>Agaricomycetes</taxon>
        <taxon>Agaricomycetidae</taxon>
        <taxon>Boletales</taxon>
        <taxon>Boletales incertae sedis</taxon>
        <taxon>Leucogyrophana</taxon>
    </lineage>
</organism>
<name>A0ACB8BCH6_9AGAM</name>
<evidence type="ECO:0000313" key="1">
    <source>
        <dbReference type="EMBL" id="KAH7923392.1"/>
    </source>
</evidence>
<dbReference type="Proteomes" id="UP000790709">
    <property type="component" value="Unassembled WGS sequence"/>
</dbReference>
<gene>
    <name evidence="1" type="ORF">BV22DRAFT_588971</name>
</gene>
<comment type="caution">
    <text evidence="1">The sequence shown here is derived from an EMBL/GenBank/DDBJ whole genome shotgun (WGS) entry which is preliminary data.</text>
</comment>
<accession>A0ACB8BCH6</accession>
<proteinExistence type="predicted"/>
<evidence type="ECO:0000313" key="2">
    <source>
        <dbReference type="Proteomes" id="UP000790709"/>
    </source>
</evidence>
<dbReference type="EMBL" id="MU266454">
    <property type="protein sequence ID" value="KAH7923392.1"/>
    <property type="molecule type" value="Genomic_DNA"/>
</dbReference>
<keyword evidence="2" id="KW-1185">Reference proteome</keyword>